<dbReference type="EnsemblMetazoa" id="tetur09g00530.1">
    <property type="protein sequence ID" value="tetur09g00530.1"/>
    <property type="gene ID" value="tetur09g00530"/>
</dbReference>
<name>T1KCU5_TETUR</name>
<organism evidence="1 2">
    <name type="scientific">Tetranychus urticae</name>
    <name type="common">Two-spotted spider mite</name>
    <dbReference type="NCBI Taxonomy" id="32264"/>
    <lineage>
        <taxon>Eukaryota</taxon>
        <taxon>Metazoa</taxon>
        <taxon>Ecdysozoa</taxon>
        <taxon>Arthropoda</taxon>
        <taxon>Chelicerata</taxon>
        <taxon>Arachnida</taxon>
        <taxon>Acari</taxon>
        <taxon>Acariformes</taxon>
        <taxon>Trombidiformes</taxon>
        <taxon>Prostigmata</taxon>
        <taxon>Eleutherengona</taxon>
        <taxon>Raphignathae</taxon>
        <taxon>Tetranychoidea</taxon>
        <taxon>Tetranychidae</taxon>
        <taxon>Tetranychus</taxon>
    </lineage>
</organism>
<reference evidence="1" key="2">
    <citation type="submission" date="2015-06" db="UniProtKB">
        <authorList>
            <consortium name="EnsemblMetazoa"/>
        </authorList>
    </citation>
    <scope>IDENTIFICATION</scope>
</reference>
<evidence type="ECO:0000313" key="1">
    <source>
        <dbReference type="EnsemblMetazoa" id="tetur09g00530.1"/>
    </source>
</evidence>
<accession>T1KCU5</accession>
<evidence type="ECO:0000313" key="2">
    <source>
        <dbReference type="Proteomes" id="UP000015104"/>
    </source>
</evidence>
<dbReference type="EMBL" id="CAEY01001996">
    <property type="status" value="NOT_ANNOTATED_CDS"/>
    <property type="molecule type" value="Genomic_DNA"/>
</dbReference>
<dbReference type="HOGENOM" id="CLU_3377652_0_0_1"/>
<sequence length="34" mass="3940">MDTILYTKDTFNLQVTFTQKVKVIHSVKSLTLLI</sequence>
<reference evidence="2" key="1">
    <citation type="submission" date="2011-08" db="EMBL/GenBank/DDBJ databases">
        <authorList>
            <person name="Rombauts S."/>
        </authorList>
    </citation>
    <scope>NUCLEOTIDE SEQUENCE</scope>
    <source>
        <strain evidence="2">London</strain>
    </source>
</reference>
<dbReference type="AlphaFoldDB" id="T1KCU5"/>
<keyword evidence="2" id="KW-1185">Reference proteome</keyword>
<proteinExistence type="predicted"/>
<dbReference type="Proteomes" id="UP000015104">
    <property type="component" value="Unassembled WGS sequence"/>
</dbReference>
<protein>
    <submittedName>
        <fullName evidence="1">Uncharacterized protein</fullName>
    </submittedName>
</protein>